<accession>A0AAN8AJX6</accession>
<organism evidence="2 3">
    <name type="scientific">Eleginops maclovinus</name>
    <name type="common">Patagonian blennie</name>
    <name type="synonym">Eleginus maclovinus</name>
    <dbReference type="NCBI Taxonomy" id="56733"/>
    <lineage>
        <taxon>Eukaryota</taxon>
        <taxon>Metazoa</taxon>
        <taxon>Chordata</taxon>
        <taxon>Craniata</taxon>
        <taxon>Vertebrata</taxon>
        <taxon>Euteleostomi</taxon>
        <taxon>Actinopterygii</taxon>
        <taxon>Neopterygii</taxon>
        <taxon>Teleostei</taxon>
        <taxon>Neoteleostei</taxon>
        <taxon>Acanthomorphata</taxon>
        <taxon>Eupercaria</taxon>
        <taxon>Perciformes</taxon>
        <taxon>Notothenioidei</taxon>
        <taxon>Eleginopidae</taxon>
        <taxon>Eleginops</taxon>
    </lineage>
</organism>
<feature type="compositionally biased region" description="Polar residues" evidence="1">
    <location>
        <begin position="71"/>
        <end position="87"/>
    </location>
</feature>
<evidence type="ECO:0000313" key="2">
    <source>
        <dbReference type="EMBL" id="KAK5862693.1"/>
    </source>
</evidence>
<dbReference type="Proteomes" id="UP001346869">
    <property type="component" value="Unassembled WGS sequence"/>
</dbReference>
<dbReference type="EMBL" id="JAUZQC010000012">
    <property type="protein sequence ID" value="KAK5862693.1"/>
    <property type="molecule type" value="Genomic_DNA"/>
</dbReference>
<evidence type="ECO:0000313" key="3">
    <source>
        <dbReference type="Proteomes" id="UP001346869"/>
    </source>
</evidence>
<evidence type="ECO:0000256" key="1">
    <source>
        <dbReference type="SAM" id="MobiDB-lite"/>
    </source>
</evidence>
<dbReference type="AlphaFoldDB" id="A0AAN8AJX6"/>
<feature type="region of interest" description="Disordered" evidence="1">
    <location>
        <begin position="58"/>
        <end position="87"/>
    </location>
</feature>
<sequence length="87" mass="9885">MPRNGDCRWLFDWQRPCRGLANGGPVWQLVVMRVGRQGRGFVSVSAMQWNRYLPPEALLRSPGQPAERGRQQCSRSLHSSNTTAHSH</sequence>
<protein>
    <submittedName>
        <fullName evidence="2">Uncharacterized protein</fullName>
    </submittedName>
</protein>
<reference evidence="2 3" key="1">
    <citation type="journal article" date="2023" name="Genes (Basel)">
        <title>Chromosome-Level Genome Assembly and Circadian Gene Repertoire of the Patagonia Blennie Eleginops maclovinus-The Closest Ancestral Proxy of Antarctic Cryonotothenioids.</title>
        <authorList>
            <person name="Cheng C.C."/>
            <person name="Rivera-Colon A.G."/>
            <person name="Minhas B.F."/>
            <person name="Wilson L."/>
            <person name="Rayamajhi N."/>
            <person name="Vargas-Chacoff L."/>
            <person name="Catchen J.M."/>
        </authorList>
    </citation>
    <scope>NUCLEOTIDE SEQUENCE [LARGE SCALE GENOMIC DNA]</scope>
    <source>
        <strain evidence="2">JMC-PN-2008</strain>
    </source>
</reference>
<reference evidence="2 3" key="2">
    <citation type="journal article" date="2023" name="Mol. Biol. Evol.">
        <title>Genomics of Secondarily Temperate Adaptation in the Only Non-Antarctic Icefish.</title>
        <authorList>
            <person name="Rivera-Colon A.G."/>
            <person name="Rayamajhi N."/>
            <person name="Minhas B.F."/>
            <person name="Madrigal G."/>
            <person name="Bilyk K.T."/>
            <person name="Yoon V."/>
            <person name="Hune M."/>
            <person name="Gregory S."/>
            <person name="Cheng C.H.C."/>
            <person name="Catchen J.M."/>
        </authorList>
    </citation>
    <scope>NUCLEOTIDE SEQUENCE [LARGE SCALE GENOMIC DNA]</scope>
    <source>
        <strain evidence="2">JMC-PN-2008</strain>
    </source>
</reference>
<comment type="caution">
    <text evidence="2">The sequence shown here is derived from an EMBL/GenBank/DDBJ whole genome shotgun (WGS) entry which is preliminary data.</text>
</comment>
<keyword evidence="3" id="KW-1185">Reference proteome</keyword>
<name>A0AAN8AJX6_ELEMC</name>
<gene>
    <name evidence="2" type="ORF">PBY51_018062</name>
</gene>
<proteinExistence type="predicted"/>